<dbReference type="InterPro" id="IPR000415">
    <property type="entry name" value="Nitroreductase-like"/>
</dbReference>
<dbReference type="PANTHER" id="PTHR23026:SF123">
    <property type="entry name" value="NAD(P)H NITROREDUCTASE RV3131-RELATED"/>
    <property type="match status" value="1"/>
</dbReference>
<proteinExistence type="predicted"/>
<name>A0A7W9DUC8_9ACTN</name>
<organism evidence="3 4">
    <name type="scientific">Sphaerisporangium krabiense</name>
    <dbReference type="NCBI Taxonomy" id="763782"/>
    <lineage>
        <taxon>Bacteria</taxon>
        <taxon>Bacillati</taxon>
        <taxon>Actinomycetota</taxon>
        <taxon>Actinomycetes</taxon>
        <taxon>Streptosporangiales</taxon>
        <taxon>Streptosporangiaceae</taxon>
        <taxon>Sphaerisporangium</taxon>
    </lineage>
</organism>
<sequence length="338" mass="36643">MPYPTATDLGVRRLLCAAGQAPSVHNTQPWRFRVAREGAVELLADPARRLVRSDPRGRSLHVSCGAALFNLRLAVRVAGYQTFTRPLPAEGGSRLLAVVRPGPAAAPTPAELELYAGIGRRRTNREPYEDRPLPPAVVADLRVAASREGAALVPLGGYAATELLDLVAAAEDELAADHAYQAELRTWTTRESHHDGMPARVLGPRPAGDLPPTRDFGAHAAGSRARFEPRPRLMVLTTRGDRPADWLRAGQALQRVLLVACAHGVSVSFLNQPLDLRDMRLRGDPGHRRGHAQMILRLGYGPAVPRAPRRPPAELMAGVRENPPARGFRLLPPARARG</sequence>
<dbReference type="GO" id="GO:0016491">
    <property type="term" value="F:oxidoreductase activity"/>
    <property type="evidence" value="ECO:0007669"/>
    <property type="project" value="InterPro"/>
</dbReference>
<evidence type="ECO:0000313" key="3">
    <source>
        <dbReference type="EMBL" id="MBB5631626.1"/>
    </source>
</evidence>
<dbReference type="InterPro" id="IPR029479">
    <property type="entry name" value="Nitroreductase"/>
</dbReference>
<evidence type="ECO:0000259" key="2">
    <source>
        <dbReference type="Pfam" id="PF00881"/>
    </source>
</evidence>
<gene>
    <name evidence="3" type="ORF">BJ981_007412</name>
</gene>
<comment type="caution">
    <text evidence="3">The sequence shown here is derived from an EMBL/GenBank/DDBJ whole genome shotgun (WGS) entry which is preliminary data.</text>
</comment>
<feature type="region of interest" description="Disordered" evidence="1">
    <location>
        <begin position="202"/>
        <end position="223"/>
    </location>
</feature>
<dbReference type="RefSeq" id="WP_184618085.1">
    <property type="nucleotide sequence ID" value="NZ_BOOS01000009.1"/>
</dbReference>
<dbReference type="Proteomes" id="UP000588112">
    <property type="component" value="Unassembled WGS sequence"/>
</dbReference>
<feature type="domain" description="Nitroreductase" evidence="2">
    <location>
        <begin position="119"/>
        <end position="300"/>
    </location>
</feature>
<evidence type="ECO:0000256" key="1">
    <source>
        <dbReference type="SAM" id="MobiDB-lite"/>
    </source>
</evidence>
<accession>A0A7W9DUC8</accession>
<dbReference type="AlphaFoldDB" id="A0A7W9DUC8"/>
<keyword evidence="4" id="KW-1185">Reference proteome</keyword>
<dbReference type="Pfam" id="PF00881">
    <property type="entry name" value="Nitroreductase"/>
    <property type="match status" value="1"/>
</dbReference>
<dbReference type="NCBIfam" id="NF047509">
    <property type="entry name" value="Rv3131_FMN_oxido"/>
    <property type="match status" value="1"/>
</dbReference>
<dbReference type="Gene3D" id="3.40.109.10">
    <property type="entry name" value="NADH Oxidase"/>
    <property type="match status" value="2"/>
</dbReference>
<dbReference type="SUPFAM" id="SSF55469">
    <property type="entry name" value="FMN-dependent nitroreductase-like"/>
    <property type="match status" value="2"/>
</dbReference>
<dbReference type="PANTHER" id="PTHR23026">
    <property type="entry name" value="NADPH NITROREDUCTASE"/>
    <property type="match status" value="1"/>
</dbReference>
<dbReference type="InterPro" id="IPR050627">
    <property type="entry name" value="Nitroreductase/BluB"/>
</dbReference>
<protein>
    <submittedName>
        <fullName evidence="3">Nitroreductase</fullName>
    </submittedName>
</protein>
<evidence type="ECO:0000313" key="4">
    <source>
        <dbReference type="Proteomes" id="UP000588112"/>
    </source>
</evidence>
<dbReference type="EMBL" id="JACHBR010000003">
    <property type="protein sequence ID" value="MBB5631626.1"/>
    <property type="molecule type" value="Genomic_DNA"/>
</dbReference>
<reference evidence="3 4" key="1">
    <citation type="submission" date="2020-08" db="EMBL/GenBank/DDBJ databases">
        <title>Sequencing the genomes of 1000 actinobacteria strains.</title>
        <authorList>
            <person name="Klenk H.-P."/>
        </authorList>
    </citation>
    <scope>NUCLEOTIDE SEQUENCE [LARGE SCALE GENOMIC DNA]</scope>
    <source>
        <strain evidence="3 4">DSM 45790</strain>
    </source>
</reference>